<evidence type="ECO:0000256" key="4">
    <source>
        <dbReference type="ARBA" id="ARBA00022563"/>
    </source>
</evidence>
<dbReference type="GO" id="GO:0070401">
    <property type="term" value="F:NADP+ binding"/>
    <property type="evidence" value="ECO:0007669"/>
    <property type="project" value="UniProtKB-ARBA"/>
</dbReference>
<gene>
    <name evidence="10" type="primary">dfrA</name>
    <name evidence="10" type="ORF">GCM10011387_25470</name>
</gene>
<evidence type="ECO:0000313" key="10">
    <source>
        <dbReference type="EMBL" id="GGC70891.1"/>
    </source>
</evidence>
<comment type="caution">
    <text evidence="10">The sequence shown here is derived from an EMBL/GenBank/DDBJ whole genome shotgun (WGS) entry which is preliminary data.</text>
</comment>
<dbReference type="GO" id="GO:0046655">
    <property type="term" value="P:folic acid metabolic process"/>
    <property type="evidence" value="ECO:0007669"/>
    <property type="project" value="TreeGrafter"/>
</dbReference>
<comment type="similarity">
    <text evidence="2 8">Belongs to the dihydrofolate reductase family.</text>
</comment>
<dbReference type="PIRSF" id="PIRSF000194">
    <property type="entry name" value="DHFR"/>
    <property type="match status" value="1"/>
</dbReference>
<name>A0A916UFJ9_9SPHI</name>
<dbReference type="PROSITE" id="PS51330">
    <property type="entry name" value="DHFR_2"/>
    <property type="match status" value="1"/>
</dbReference>
<sequence>MIVTFVVAAAANNAIGKDNQLLWHLPTDLKHFKTITSGHTIIMGRKTFDSMGKPLPNRRNIIITRNQDLKIDGATVTQSLDQALELCNDEAEVFVIGGAEIYKAALDRTDKIYLTRVHKSFEGDAYFPDLDPEKWTEVAREDHAADEKNSLDFSFITLESK</sequence>
<evidence type="ECO:0000259" key="9">
    <source>
        <dbReference type="PROSITE" id="PS51330"/>
    </source>
</evidence>
<reference evidence="10" key="2">
    <citation type="submission" date="2020-09" db="EMBL/GenBank/DDBJ databases">
        <authorList>
            <person name="Sun Q."/>
            <person name="Zhou Y."/>
        </authorList>
    </citation>
    <scope>NUCLEOTIDE SEQUENCE</scope>
    <source>
        <strain evidence="10">CGMCC 1.15343</strain>
    </source>
</reference>
<evidence type="ECO:0000256" key="3">
    <source>
        <dbReference type="ARBA" id="ARBA00012856"/>
    </source>
</evidence>
<evidence type="ECO:0000256" key="2">
    <source>
        <dbReference type="ARBA" id="ARBA00009539"/>
    </source>
</evidence>
<dbReference type="GO" id="GO:0046654">
    <property type="term" value="P:tetrahydrofolate biosynthetic process"/>
    <property type="evidence" value="ECO:0007669"/>
    <property type="project" value="InterPro"/>
</dbReference>
<reference evidence="10" key="1">
    <citation type="journal article" date="2014" name="Int. J. Syst. Evol. Microbiol.">
        <title>Complete genome sequence of Corynebacterium casei LMG S-19264T (=DSM 44701T), isolated from a smear-ripened cheese.</title>
        <authorList>
            <consortium name="US DOE Joint Genome Institute (JGI-PGF)"/>
            <person name="Walter F."/>
            <person name="Albersmeier A."/>
            <person name="Kalinowski J."/>
            <person name="Ruckert C."/>
        </authorList>
    </citation>
    <scope>NUCLEOTIDE SEQUENCE</scope>
    <source>
        <strain evidence="10">CGMCC 1.15343</strain>
    </source>
</reference>
<dbReference type="PANTHER" id="PTHR48069">
    <property type="entry name" value="DIHYDROFOLATE REDUCTASE"/>
    <property type="match status" value="1"/>
</dbReference>
<evidence type="ECO:0000256" key="7">
    <source>
        <dbReference type="ARBA" id="ARBA00025067"/>
    </source>
</evidence>
<dbReference type="InterPro" id="IPR012259">
    <property type="entry name" value="DHFR"/>
</dbReference>
<accession>A0A916UFJ9</accession>
<dbReference type="SUPFAM" id="SSF53597">
    <property type="entry name" value="Dihydrofolate reductase-like"/>
    <property type="match status" value="1"/>
</dbReference>
<keyword evidence="4 8" id="KW-0554">One-carbon metabolism</keyword>
<dbReference type="GO" id="GO:0004146">
    <property type="term" value="F:dihydrofolate reductase activity"/>
    <property type="evidence" value="ECO:0007669"/>
    <property type="project" value="UniProtKB-EC"/>
</dbReference>
<dbReference type="InterPro" id="IPR024072">
    <property type="entry name" value="DHFR-like_dom_sf"/>
</dbReference>
<dbReference type="EC" id="1.5.1.3" evidence="3 8"/>
<evidence type="ECO:0000256" key="6">
    <source>
        <dbReference type="ARBA" id="ARBA00023002"/>
    </source>
</evidence>
<dbReference type="InterPro" id="IPR001796">
    <property type="entry name" value="DHFR_dom"/>
</dbReference>
<dbReference type="Gene3D" id="3.40.430.10">
    <property type="entry name" value="Dihydrofolate Reductase, subunit A"/>
    <property type="match status" value="1"/>
</dbReference>
<dbReference type="GO" id="GO:0046452">
    <property type="term" value="P:dihydrofolate metabolic process"/>
    <property type="evidence" value="ECO:0007669"/>
    <property type="project" value="TreeGrafter"/>
</dbReference>
<dbReference type="CDD" id="cd00209">
    <property type="entry name" value="DHFR"/>
    <property type="match status" value="1"/>
</dbReference>
<keyword evidence="11" id="KW-1185">Reference proteome</keyword>
<keyword evidence="6 8" id="KW-0560">Oxidoreductase</keyword>
<dbReference type="EMBL" id="BMIL01000008">
    <property type="protein sequence ID" value="GGC70891.1"/>
    <property type="molecule type" value="Genomic_DNA"/>
</dbReference>
<evidence type="ECO:0000313" key="11">
    <source>
        <dbReference type="Proteomes" id="UP000651668"/>
    </source>
</evidence>
<evidence type="ECO:0000256" key="1">
    <source>
        <dbReference type="ARBA" id="ARBA00004903"/>
    </source>
</evidence>
<dbReference type="AlphaFoldDB" id="A0A916UFJ9"/>
<dbReference type="PANTHER" id="PTHR48069:SF3">
    <property type="entry name" value="DIHYDROFOLATE REDUCTASE"/>
    <property type="match status" value="1"/>
</dbReference>
<evidence type="ECO:0000256" key="8">
    <source>
        <dbReference type="PIRNR" id="PIRNR000194"/>
    </source>
</evidence>
<dbReference type="GO" id="GO:0005829">
    <property type="term" value="C:cytosol"/>
    <property type="evidence" value="ECO:0007669"/>
    <property type="project" value="TreeGrafter"/>
</dbReference>
<feature type="domain" description="DHFR" evidence="9">
    <location>
        <begin position="2"/>
        <end position="160"/>
    </location>
</feature>
<dbReference type="Pfam" id="PF00186">
    <property type="entry name" value="DHFR_1"/>
    <property type="match status" value="1"/>
</dbReference>
<dbReference type="Proteomes" id="UP000651668">
    <property type="component" value="Unassembled WGS sequence"/>
</dbReference>
<keyword evidence="5 8" id="KW-0521">NADP</keyword>
<dbReference type="RefSeq" id="WP_188627299.1">
    <property type="nucleotide sequence ID" value="NZ_BMIL01000008.1"/>
</dbReference>
<evidence type="ECO:0000256" key="5">
    <source>
        <dbReference type="ARBA" id="ARBA00022857"/>
    </source>
</evidence>
<proteinExistence type="inferred from homology"/>
<dbReference type="PRINTS" id="PR00070">
    <property type="entry name" value="DHFR"/>
</dbReference>
<dbReference type="GO" id="GO:0006730">
    <property type="term" value="P:one-carbon metabolic process"/>
    <property type="evidence" value="ECO:0007669"/>
    <property type="project" value="UniProtKB-KW"/>
</dbReference>
<dbReference type="FunFam" id="3.40.430.10:FF:000001">
    <property type="entry name" value="Dihydrofolate reductase"/>
    <property type="match status" value="1"/>
</dbReference>
<protein>
    <recommendedName>
        <fullName evidence="3 8">Dihydrofolate reductase</fullName>
        <ecNumber evidence="3 8">1.5.1.3</ecNumber>
    </recommendedName>
</protein>
<organism evidence="10 11">
    <name type="scientific">Pedobacter quisquiliarum</name>
    <dbReference type="NCBI Taxonomy" id="1834438"/>
    <lineage>
        <taxon>Bacteria</taxon>
        <taxon>Pseudomonadati</taxon>
        <taxon>Bacteroidota</taxon>
        <taxon>Sphingobacteriia</taxon>
        <taxon>Sphingobacteriales</taxon>
        <taxon>Sphingobacteriaceae</taxon>
        <taxon>Pedobacter</taxon>
    </lineage>
</organism>
<comment type="function">
    <text evidence="7 8">Key enzyme in folate metabolism. Catalyzes an essential reaction for de novo glycine and purine synthesis, and for DNA precursor synthesis.</text>
</comment>
<comment type="catalytic activity">
    <reaction evidence="8">
        <text>(6S)-5,6,7,8-tetrahydrofolate + NADP(+) = 7,8-dihydrofolate + NADPH + H(+)</text>
        <dbReference type="Rhea" id="RHEA:15009"/>
        <dbReference type="ChEBI" id="CHEBI:15378"/>
        <dbReference type="ChEBI" id="CHEBI:57451"/>
        <dbReference type="ChEBI" id="CHEBI:57453"/>
        <dbReference type="ChEBI" id="CHEBI:57783"/>
        <dbReference type="ChEBI" id="CHEBI:58349"/>
        <dbReference type="EC" id="1.5.1.3"/>
    </reaction>
</comment>
<comment type="pathway">
    <text evidence="1 8">Cofactor biosynthesis; tetrahydrofolate biosynthesis; 5,6,7,8-tetrahydrofolate from 7,8-dihydrofolate: step 1/1.</text>
</comment>